<organism evidence="2 3">
    <name type="scientific">Ancylostoma duodenale</name>
    <dbReference type="NCBI Taxonomy" id="51022"/>
    <lineage>
        <taxon>Eukaryota</taxon>
        <taxon>Metazoa</taxon>
        <taxon>Ecdysozoa</taxon>
        <taxon>Nematoda</taxon>
        <taxon>Chromadorea</taxon>
        <taxon>Rhabditida</taxon>
        <taxon>Rhabditina</taxon>
        <taxon>Rhabditomorpha</taxon>
        <taxon>Strongyloidea</taxon>
        <taxon>Ancylostomatidae</taxon>
        <taxon>Ancylostomatinae</taxon>
        <taxon>Ancylostoma</taxon>
    </lineage>
</organism>
<protein>
    <submittedName>
        <fullName evidence="2">Uncharacterized protein</fullName>
    </submittedName>
</protein>
<dbReference type="EMBL" id="KN787606">
    <property type="protein sequence ID" value="KIH43263.1"/>
    <property type="molecule type" value="Genomic_DNA"/>
</dbReference>
<dbReference type="Proteomes" id="UP000054047">
    <property type="component" value="Unassembled WGS sequence"/>
</dbReference>
<sequence>MGLHKVARFGPRFPGLPPGRFRVRPGIFPAETSKWPEDSQSYDPVKAGNITIACCVLRSIAIDAKETNNYDSPEHPNPLYEEPVPDSGPPSTDAMGAKFFMRRIIEDFF</sequence>
<proteinExistence type="predicted"/>
<evidence type="ECO:0000313" key="2">
    <source>
        <dbReference type="EMBL" id="KIH43263.1"/>
    </source>
</evidence>
<name>A0A0C2BHM1_9BILA</name>
<reference evidence="2 3" key="1">
    <citation type="submission" date="2013-12" db="EMBL/GenBank/DDBJ databases">
        <title>Draft genome of the parsitic nematode Ancylostoma duodenale.</title>
        <authorList>
            <person name="Mitreva M."/>
        </authorList>
    </citation>
    <scope>NUCLEOTIDE SEQUENCE [LARGE SCALE GENOMIC DNA]</scope>
    <source>
        <strain evidence="2 3">Zhejiang</strain>
    </source>
</reference>
<accession>A0A0C2BHM1</accession>
<feature type="region of interest" description="Disordered" evidence="1">
    <location>
        <begin position="67"/>
        <end position="93"/>
    </location>
</feature>
<gene>
    <name evidence="2" type="ORF">ANCDUO_26735</name>
</gene>
<evidence type="ECO:0000256" key="1">
    <source>
        <dbReference type="SAM" id="MobiDB-lite"/>
    </source>
</evidence>
<keyword evidence="3" id="KW-1185">Reference proteome</keyword>
<dbReference type="AlphaFoldDB" id="A0A0C2BHM1"/>
<evidence type="ECO:0000313" key="3">
    <source>
        <dbReference type="Proteomes" id="UP000054047"/>
    </source>
</evidence>